<dbReference type="SUPFAM" id="SSF103190">
    <property type="entry name" value="Sensory domain-like"/>
    <property type="match status" value="1"/>
</dbReference>
<dbReference type="CDD" id="cd06225">
    <property type="entry name" value="HAMP"/>
    <property type="match status" value="1"/>
</dbReference>
<evidence type="ECO:0000256" key="6">
    <source>
        <dbReference type="PROSITE-ProRule" id="PRU00284"/>
    </source>
</evidence>
<comment type="similarity">
    <text evidence="5">Belongs to the methyl-accepting chemotaxis (MCP) protein family.</text>
</comment>
<keyword evidence="2" id="KW-1003">Cell membrane</keyword>
<feature type="domain" description="Methyl-accepting transducer" evidence="8">
    <location>
        <begin position="298"/>
        <end position="534"/>
    </location>
</feature>
<reference evidence="10" key="1">
    <citation type="submission" date="2023-04" db="EMBL/GenBank/DDBJ databases">
        <title>Comparative genomic analysis of Cohnella hashimotonis sp. nov., isolated from the International Space Station.</title>
        <authorList>
            <person name="Venkateswaran K."/>
            <person name="Simpson A."/>
        </authorList>
    </citation>
    <scope>NUCLEOTIDE SEQUENCE</scope>
    <source>
        <strain evidence="10">F6_2S_P_1</strain>
    </source>
</reference>
<evidence type="ECO:0000256" key="7">
    <source>
        <dbReference type="SAM" id="Phobius"/>
    </source>
</evidence>
<dbReference type="SMART" id="SM00304">
    <property type="entry name" value="HAMP"/>
    <property type="match status" value="2"/>
</dbReference>
<keyword evidence="7" id="KW-1133">Transmembrane helix</keyword>
<proteinExistence type="inferred from homology"/>
<evidence type="ECO:0000259" key="8">
    <source>
        <dbReference type="PROSITE" id="PS50111"/>
    </source>
</evidence>
<dbReference type="InterPro" id="IPR004089">
    <property type="entry name" value="MCPsignal_dom"/>
</dbReference>
<protein>
    <submittedName>
        <fullName evidence="10">Methyl-accepting chemotaxis protein</fullName>
    </submittedName>
</protein>
<dbReference type="InterPro" id="IPR029151">
    <property type="entry name" value="Sensor-like_sf"/>
</dbReference>
<comment type="caution">
    <text evidence="10">The sequence shown here is derived from an EMBL/GenBank/DDBJ whole genome shotgun (WGS) entry which is preliminary data.</text>
</comment>
<dbReference type="SMART" id="SM00283">
    <property type="entry name" value="MA"/>
    <property type="match status" value="1"/>
</dbReference>
<dbReference type="Gene3D" id="1.10.287.950">
    <property type="entry name" value="Methyl-accepting chemotaxis protein"/>
    <property type="match status" value="1"/>
</dbReference>
<dbReference type="PRINTS" id="PR00260">
    <property type="entry name" value="CHEMTRNSDUCR"/>
</dbReference>
<evidence type="ECO:0000256" key="5">
    <source>
        <dbReference type="ARBA" id="ARBA00029447"/>
    </source>
</evidence>
<feature type="transmembrane region" description="Helical" evidence="7">
    <location>
        <begin position="197"/>
        <end position="216"/>
    </location>
</feature>
<evidence type="ECO:0000256" key="4">
    <source>
        <dbReference type="ARBA" id="ARBA00023224"/>
    </source>
</evidence>
<gene>
    <name evidence="10" type="ORF">KB449_29075</name>
</gene>
<evidence type="ECO:0000259" key="9">
    <source>
        <dbReference type="PROSITE" id="PS50885"/>
    </source>
</evidence>
<evidence type="ECO:0000256" key="2">
    <source>
        <dbReference type="ARBA" id="ARBA00022475"/>
    </source>
</evidence>
<dbReference type="Gene3D" id="6.10.340.10">
    <property type="match status" value="1"/>
</dbReference>
<evidence type="ECO:0000313" key="11">
    <source>
        <dbReference type="Proteomes" id="UP001161691"/>
    </source>
</evidence>
<feature type="transmembrane region" description="Helical" evidence="7">
    <location>
        <begin position="12"/>
        <end position="30"/>
    </location>
</feature>
<dbReference type="EMBL" id="JAGRPV010000001">
    <property type="protein sequence ID" value="MDI4649026.1"/>
    <property type="molecule type" value="Genomic_DNA"/>
</dbReference>
<dbReference type="RefSeq" id="WP_282911693.1">
    <property type="nucleotide sequence ID" value="NZ_JAGRPV010000001.1"/>
</dbReference>
<dbReference type="InterPro" id="IPR004090">
    <property type="entry name" value="Chemotax_Me-accpt_rcpt"/>
</dbReference>
<dbReference type="PANTHER" id="PTHR32089">
    <property type="entry name" value="METHYL-ACCEPTING CHEMOTAXIS PROTEIN MCPB"/>
    <property type="match status" value="1"/>
</dbReference>
<sequence>MFRFRSRLVFKLSVMILTILVLLSSALIYLQVRNTKQASEEAIGSFGMHVAEAYAGQFDMASYETYIKDAQENDLYWRLREALNSYRLKIGALYVYTVKIDELGQPVILIDGQPKDEETASPIGEVTDMPKEAIDNVLAGHTAKTGILHNPTYGDYISAYAPLRGSSGQVIGAIGIDTDVSVSNSIYRQVLDKSTSVFILMGALTLVVFLLIAWFMSRALRPLGTIVRGAEAMAVGDLAEAQRQLGARRVRSRDEIGQAYAAMAKMAERLGVTLGSVLRDVTATTEELVRSTDQFGAEANRVVTLNVELEQSIAQLADGARHQRTGAEESAKSMEEISLAIQRVAEASASVAAASTDALATAEHGRSAIRWLKEQVGSMSGVAEQTTGSVQVLNEYMQEIKPVLQSIVSNADRTKILALNASIEAVRAGEHGAGFGVVAGEIRKLAEAAAMSATQVTSLLEQIRRESAQIGERMAEEAQEMAKGVELSGEVASLFDDTVDRFVFVNGHIQEISAAAEQVLAGSEEVAASVEQMSQISAVSADSTISIQRMSGDQLEAARRIADTTEHLKRRGVVLEEAVAKFKL</sequence>
<keyword evidence="4 6" id="KW-0807">Transducer</keyword>
<dbReference type="PROSITE" id="PS50885">
    <property type="entry name" value="HAMP"/>
    <property type="match status" value="1"/>
</dbReference>
<dbReference type="Pfam" id="PF00672">
    <property type="entry name" value="HAMP"/>
    <property type="match status" value="1"/>
</dbReference>
<keyword evidence="11" id="KW-1185">Reference proteome</keyword>
<organism evidence="10 11">
    <name type="scientific">Cohnella hashimotonis</name>
    <dbReference type="NCBI Taxonomy" id="2826895"/>
    <lineage>
        <taxon>Bacteria</taxon>
        <taxon>Bacillati</taxon>
        <taxon>Bacillota</taxon>
        <taxon>Bacilli</taxon>
        <taxon>Bacillales</taxon>
        <taxon>Paenibacillaceae</taxon>
        <taxon>Cohnella</taxon>
    </lineage>
</organism>
<evidence type="ECO:0000256" key="3">
    <source>
        <dbReference type="ARBA" id="ARBA00023136"/>
    </source>
</evidence>
<feature type="domain" description="HAMP" evidence="9">
    <location>
        <begin position="217"/>
        <end position="275"/>
    </location>
</feature>
<dbReference type="PROSITE" id="PS50111">
    <property type="entry name" value="CHEMOTAXIS_TRANSDUC_2"/>
    <property type="match status" value="1"/>
</dbReference>
<accession>A0ABT6TQ96</accession>
<keyword evidence="7" id="KW-0812">Transmembrane</keyword>
<dbReference type="InterPro" id="IPR003660">
    <property type="entry name" value="HAMP_dom"/>
</dbReference>
<keyword evidence="3 7" id="KW-0472">Membrane</keyword>
<name>A0ABT6TQ96_9BACL</name>
<dbReference type="PANTHER" id="PTHR32089:SF112">
    <property type="entry name" value="LYSOZYME-LIKE PROTEIN-RELATED"/>
    <property type="match status" value="1"/>
</dbReference>
<comment type="subcellular location">
    <subcellularLocation>
        <location evidence="1">Cell membrane</location>
    </subcellularLocation>
</comment>
<evidence type="ECO:0000256" key="1">
    <source>
        <dbReference type="ARBA" id="ARBA00004236"/>
    </source>
</evidence>
<dbReference type="SUPFAM" id="SSF58104">
    <property type="entry name" value="Methyl-accepting chemotaxis protein (MCP) signaling domain"/>
    <property type="match status" value="1"/>
</dbReference>
<evidence type="ECO:0000313" key="10">
    <source>
        <dbReference type="EMBL" id="MDI4649026.1"/>
    </source>
</evidence>
<dbReference type="Pfam" id="PF00015">
    <property type="entry name" value="MCPsignal"/>
    <property type="match status" value="1"/>
</dbReference>
<dbReference type="Proteomes" id="UP001161691">
    <property type="component" value="Unassembled WGS sequence"/>
</dbReference>